<dbReference type="PROSITE" id="PS50206">
    <property type="entry name" value="RHODANESE_3"/>
    <property type="match status" value="1"/>
</dbReference>
<dbReference type="InterPro" id="IPR036873">
    <property type="entry name" value="Rhodanese-like_dom_sf"/>
</dbReference>
<dbReference type="SMART" id="SM00450">
    <property type="entry name" value="RHOD"/>
    <property type="match status" value="1"/>
</dbReference>
<evidence type="ECO:0000313" key="3">
    <source>
        <dbReference type="EMBL" id="MFD2517490.1"/>
    </source>
</evidence>
<organism evidence="3 4">
    <name type="scientific">Salinimicrobium flavum</name>
    <dbReference type="NCBI Taxonomy" id="1737065"/>
    <lineage>
        <taxon>Bacteria</taxon>
        <taxon>Pseudomonadati</taxon>
        <taxon>Bacteroidota</taxon>
        <taxon>Flavobacteriia</taxon>
        <taxon>Flavobacteriales</taxon>
        <taxon>Flavobacteriaceae</taxon>
        <taxon>Salinimicrobium</taxon>
    </lineage>
</organism>
<feature type="domain" description="Rhodanese" evidence="2">
    <location>
        <begin position="59"/>
        <end position="157"/>
    </location>
</feature>
<gene>
    <name evidence="3" type="ORF">ACFSTG_06265</name>
</gene>
<dbReference type="SUPFAM" id="SSF52821">
    <property type="entry name" value="Rhodanese/Cell cycle control phosphatase"/>
    <property type="match status" value="1"/>
</dbReference>
<protein>
    <submittedName>
        <fullName evidence="3">Rhodanese-like domain-containing protein</fullName>
    </submittedName>
</protein>
<evidence type="ECO:0000256" key="1">
    <source>
        <dbReference type="SAM" id="Phobius"/>
    </source>
</evidence>
<feature type="transmembrane region" description="Helical" evidence="1">
    <location>
        <begin position="12"/>
        <end position="28"/>
    </location>
</feature>
<comment type="caution">
    <text evidence="3">The sequence shown here is derived from an EMBL/GenBank/DDBJ whole genome shotgun (WGS) entry which is preliminary data.</text>
</comment>
<keyword evidence="4" id="KW-1185">Reference proteome</keyword>
<dbReference type="Proteomes" id="UP001597468">
    <property type="component" value="Unassembled WGS sequence"/>
</dbReference>
<dbReference type="Pfam" id="PF00581">
    <property type="entry name" value="Rhodanese"/>
    <property type="match status" value="1"/>
</dbReference>
<dbReference type="CDD" id="cd00158">
    <property type="entry name" value="RHOD"/>
    <property type="match status" value="1"/>
</dbReference>
<reference evidence="4" key="1">
    <citation type="journal article" date="2019" name="Int. J. Syst. Evol. Microbiol.">
        <title>The Global Catalogue of Microorganisms (GCM) 10K type strain sequencing project: providing services to taxonomists for standard genome sequencing and annotation.</title>
        <authorList>
            <consortium name="The Broad Institute Genomics Platform"/>
            <consortium name="The Broad Institute Genome Sequencing Center for Infectious Disease"/>
            <person name="Wu L."/>
            <person name="Ma J."/>
        </authorList>
    </citation>
    <scope>NUCLEOTIDE SEQUENCE [LARGE SCALE GENOMIC DNA]</scope>
    <source>
        <strain evidence="4">KCTC 42585</strain>
    </source>
</reference>
<proteinExistence type="predicted"/>
<evidence type="ECO:0000313" key="4">
    <source>
        <dbReference type="Proteomes" id="UP001597468"/>
    </source>
</evidence>
<name>A0ABW5IZ88_9FLAO</name>
<sequence>MKELEKVKRISISSTLFILAVLIGLLTYERPENIYAMDTRRTLENLTDADYLISLSEINNPEVALIDIRSQYEFEKGHLEKAINIPTAEILREENKAIFQELKDSQKLTVLYGKDLEEANLPFLLLYQMGYDNLKLLSTNNKYLYNELITQPDDIEKPIADIQAFIDESVKKANAKVEVKKVPVPKQVVPIKKKKKRPVEGGC</sequence>
<dbReference type="Gene3D" id="3.40.250.10">
    <property type="entry name" value="Rhodanese-like domain"/>
    <property type="match status" value="1"/>
</dbReference>
<dbReference type="RefSeq" id="WP_380749757.1">
    <property type="nucleotide sequence ID" value="NZ_JBHULT010000006.1"/>
</dbReference>
<evidence type="ECO:0000259" key="2">
    <source>
        <dbReference type="PROSITE" id="PS50206"/>
    </source>
</evidence>
<dbReference type="InterPro" id="IPR001763">
    <property type="entry name" value="Rhodanese-like_dom"/>
</dbReference>
<keyword evidence="1" id="KW-0812">Transmembrane</keyword>
<dbReference type="EMBL" id="JBHULT010000006">
    <property type="protein sequence ID" value="MFD2517490.1"/>
    <property type="molecule type" value="Genomic_DNA"/>
</dbReference>
<keyword evidence="1" id="KW-0472">Membrane</keyword>
<keyword evidence="1" id="KW-1133">Transmembrane helix</keyword>
<accession>A0ABW5IZ88</accession>